<dbReference type="GO" id="GO:0006289">
    <property type="term" value="P:nucleotide-excision repair"/>
    <property type="evidence" value="ECO:0007669"/>
    <property type="project" value="InterPro"/>
</dbReference>
<keyword evidence="1" id="KW-0963">Cytoplasm</keyword>
<feature type="domain" description="Helicase ATP-binding" evidence="4">
    <location>
        <begin position="31"/>
        <end position="188"/>
    </location>
</feature>
<dbReference type="GO" id="GO:0009380">
    <property type="term" value="C:excinuclease repair complex"/>
    <property type="evidence" value="ECO:0007669"/>
    <property type="project" value="InterPro"/>
</dbReference>
<dbReference type="InterPro" id="IPR004807">
    <property type="entry name" value="UvrB"/>
</dbReference>
<dbReference type="InterPro" id="IPR006935">
    <property type="entry name" value="Helicase/UvrB_N"/>
</dbReference>
<dbReference type="InterPro" id="IPR014001">
    <property type="entry name" value="Helicase_ATP-bd"/>
</dbReference>
<proteinExistence type="predicted"/>
<dbReference type="Gene3D" id="3.40.50.300">
    <property type="entry name" value="P-loop containing nucleotide triphosphate hydrolases"/>
    <property type="match status" value="2"/>
</dbReference>
<dbReference type="Pfam" id="PF17757">
    <property type="entry name" value="UvrB_inter"/>
    <property type="match status" value="1"/>
</dbReference>
<dbReference type="Pfam" id="PF04851">
    <property type="entry name" value="ResIII"/>
    <property type="match status" value="1"/>
</dbReference>
<dbReference type="Proteomes" id="UP000255224">
    <property type="component" value="Unassembled WGS sequence"/>
</dbReference>
<dbReference type="EMBL" id="UFVQ01000003">
    <property type="protein sequence ID" value="STD13174.1"/>
    <property type="molecule type" value="Genomic_DNA"/>
</dbReference>
<gene>
    <name evidence="5" type="primary">uvrB_3</name>
    <name evidence="5" type="ORF">NCTC13533_05363</name>
</gene>
<accession>A0A376ESD3</accession>
<keyword evidence="2" id="KW-0547">Nucleotide-binding</keyword>
<dbReference type="GO" id="GO:0016887">
    <property type="term" value="F:ATP hydrolysis activity"/>
    <property type="evidence" value="ECO:0007669"/>
    <property type="project" value="InterPro"/>
</dbReference>
<name>A0A376ESD3_CHRCU</name>
<dbReference type="AlphaFoldDB" id="A0A376ESD3"/>
<dbReference type="SMART" id="SM00487">
    <property type="entry name" value="DEXDc"/>
    <property type="match status" value="1"/>
</dbReference>
<dbReference type="PANTHER" id="PTHR24029">
    <property type="entry name" value="UVRABC SYSTEM PROTEIN B"/>
    <property type="match status" value="1"/>
</dbReference>
<evidence type="ECO:0000313" key="5">
    <source>
        <dbReference type="EMBL" id="STD13174.1"/>
    </source>
</evidence>
<evidence type="ECO:0000259" key="4">
    <source>
        <dbReference type="PROSITE" id="PS51192"/>
    </source>
</evidence>
<dbReference type="PROSITE" id="PS51192">
    <property type="entry name" value="HELICASE_ATP_BIND_1"/>
    <property type="match status" value="1"/>
</dbReference>
<sequence>MLYTSFQMNFNLQSEYKPTGDQPQAIEKLTKGIEIGEKYQTLLGVTGSGKTFTVANVVQNVQRPTIVMAHNKTLAAQLFMEFKEFFPDNAVEYFVSYYDYYQPEAYIATTGTYIEKDLSINEEVEKLRLSAIASLLSGRRDVLIVASVSCIYGVGNPAEFHKSLISIATGEKVTRTALLHSLVNALYSRTLADFQRGTFRVKGDVIDVFPAYADNAVRIQFFGDEIEKIQSFDPVSGNVTANFDQIQIYPANLFVTSKETLNGAIKNIQDDMVKQVDFFSEIGKPLEAKRLQERTELDLEMIKELGYCSGIENYSRYLDGRLPGSRPFCLLDYFPKDYLMVIDESHVTVPQVHAMYGGDRSRKEALVEYGFRLPAAMDNRPLKFEEYESIQNQVIYVSATPADYELEKNGW</sequence>
<reference evidence="5 6" key="1">
    <citation type="submission" date="2018-06" db="EMBL/GenBank/DDBJ databases">
        <authorList>
            <consortium name="Pathogen Informatics"/>
            <person name="Doyle S."/>
        </authorList>
    </citation>
    <scope>NUCLEOTIDE SEQUENCE [LARGE SCALE GENOMIC DNA]</scope>
    <source>
        <strain evidence="5 6">NCTC13533</strain>
    </source>
</reference>
<dbReference type="GO" id="GO:0005524">
    <property type="term" value="F:ATP binding"/>
    <property type="evidence" value="ECO:0007669"/>
    <property type="project" value="UniProtKB-KW"/>
</dbReference>
<protein>
    <submittedName>
        <fullName evidence="5">Excinuclease ABC subunit B</fullName>
    </submittedName>
</protein>
<dbReference type="SUPFAM" id="SSF52540">
    <property type="entry name" value="P-loop containing nucleoside triphosphate hydrolases"/>
    <property type="match status" value="1"/>
</dbReference>
<evidence type="ECO:0000256" key="3">
    <source>
        <dbReference type="ARBA" id="ARBA00022840"/>
    </source>
</evidence>
<dbReference type="PANTHER" id="PTHR24029:SF0">
    <property type="entry name" value="UVRABC SYSTEM PROTEIN B"/>
    <property type="match status" value="1"/>
</dbReference>
<keyword evidence="3" id="KW-0067">ATP-binding</keyword>
<evidence type="ECO:0000256" key="1">
    <source>
        <dbReference type="ARBA" id="ARBA00022490"/>
    </source>
</evidence>
<evidence type="ECO:0000256" key="2">
    <source>
        <dbReference type="ARBA" id="ARBA00022741"/>
    </source>
</evidence>
<dbReference type="GO" id="GO:0003677">
    <property type="term" value="F:DNA binding"/>
    <property type="evidence" value="ECO:0007669"/>
    <property type="project" value="InterPro"/>
</dbReference>
<dbReference type="STRING" id="297244.SAMN05421639_10570"/>
<dbReference type="CDD" id="cd17916">
    <property type="entry name" value="DEXHc_UvrB"/>
    <property type="match status" value="1"/>
</dbReference>
<dbReference type="Gene3D" id="6.10.140.240">
    <property type="match status" value="1"/>
</dbReference>
<evidence type="ECO:0000313" key="6">
    <source>
        <dbReference type="Proteomes" id="UP000255224"/>
    </source>
</evidence>
<organism evidence="5 6">
    <name type="scientific">Chryseobacterium carnipullorum</name>
    <dbReference type="NCBI Taxonomy" id="1124835"/>
    <lineage>
        <taxon>Bacteria</taxon>
        <taxon>Pseudomonadati</taxon>
        <taxon>Bacteroidota</taxon>
        <taxon>Flavobacteriia</taxon>
        <taxon>Flavobacteriales</taxon>
        <taxon>Weeksellaceae</taxon>
        <taxon>Chryseobacterium group</taxon>
        <taxon>Chryseobacterium</taxon>
    </lineage>
</organism>
<dbReference type="InterPro" id="IPR027417">
    <property type="entry name" value="P-loop_NTPase"/>
</dbReference>
<dbReference type="InterPro" id="IPR041471">
    <property type="entry name" value="UvrB_inter"/>
</dbReference>